<dbReference type="KEGG" id="erc:Ecym_4287"/>
<dbReference type="RefSeq" id="XP_003646167.1">
    <property type="nucleotide sequence ID" value="XM_003646119.1"/>
</dbReference>
<dbReference type="eggNOG" id="ENOG502S0ES">
    <property type="taxonomic scope" value="Eukaryota"/>
</dbReference>
<dbReference type="EMBL" id="CP002500">
    <property type="protein sequence ID" value="AET39350.1"/>
    <property type="molecule type" value="Genomic_DNA"/>
</dbReference>
<dbReference type="InterPro" id="IPR047092">
    <property type="entry name" value="AFUB_07903/YDR124W-like_hel"/>
</dbReference>
<dbReference type="Proteomes" id="UP000006790">
    <property type="component" value="Chromosome 4"/>
</dbReference>
<evidence type="ECO:0000313" key="2">
    <source>
        <dbReference type="EMBL" id="AET39350.1"/>
    </source>
</evidence>
<organism evidence="2 3">
    <name type="scientific">Eremothecium cymbalariae (strain CBS 270.75 / DBVPG 7215 / KCTC 17166 / NRRL Y-17582)</name>
    <name type="common">Yeast</name>
    <dbReference type="NCBI Taxonomy" id="931890"/>
    <lineage>
        <taxon>Eukaryota</taxon>
        <taxon>Fungi</taxon>
        <taxon>Dikarya</taxon>
        <taxon>Ascomycota</taxon>
        <taxon>Saccharomycotina</taxon>
        <taxon>Saccharomycetes</taxon>
        <taxon>Saccharomycetales</taxon>
        <taxon>Saccharomycetaceae</taxon>
        <taxon>Eremothecium</taxon>
    </lineage>
</organism>
<feature type="domain" description="Subtelomeric hrmA-associated cluster protein AFUB-079030/YDR124W-like helical bundle" evidence="1">
    <location>
        <begin position="115"/>
        <end position="241"/>
    </location>
</feature>
<proteinExistence type="predicted"/>
<gene>
    <name evidence="2" type="ordered locus">Ecym_4287</name>
</gene>
<reference evidence="3" key="1">
    <citation type="journal article" date="2012" name="G3 (Bethesda)">
        <title>Pichia sorbitophila, an interspecies yeast hybrid reveals early steps of genome resolution following polyploidization.</title>
        <authorList>
            <person name="Leh Louis V."/>
            <person name="Despons L."/>
            <person name="Friedrich A."/>
            <person name="Martin T."/>
            <person name="Durrens P."/>
            <person name="Casaregola S."/>
            <person name="Neuveglise C."/>
            <person name="Fairhead C."/>
            <person name="Marck C."/>
            <person name="Cruz J.A."/>
            <person name="Straub M.L."/>
            <person name="Kugler V."/>
            <person name="Sacerdot C."/>
            <person name="Uzunov Z."/>
            <person name="Thierry A."/>
            <person name="Weiss S."/>
            <person name="Bleykasten C."/>
            <person name="De Montigny J."/>
            <person name="Jacques N."/>
            <person name="Jung P."/>
            <person name="Lemaire M."/>
            <person name="Mallet S."/>
            <person name="Morel G."/>
            <person name="Richard G.F."/>
            <person name="Sarkar A."/>
            <person name="Savel G."/>
            <person name="Schacherer J."/>
            <person name="Seret M.L."/>
            <person name="Talla E."/>
            <person name="Samson G."/>
            <person name="Jubin C."/>
            <person name="Poulain J."/>
            <person name="Vacherie B."/>
            <person name="Barbe V."/>
            <person name="Pelletier E."/>
            <person name="Sherman D.J."/>
            <person name="Westhof E."/>
            <person name="Weissenbach J."/>
            <person name="Baret P.V."/>
            <person name="Wincker P."/>
            <person name="Gaillardin C."/>
            <person name="Dujon B."/>
            <person name="Souciet J.L."/>
        </authorList>
    </citation>
    <scope>NUCLEOTIDE SEQUENCE [LARGE SCALE GENOMIC DNA]</scope>
    <source>
        <strain evidence="3">CBS 270.75 / DBVPG 7215 / KCTC 17166 / NRRL Y-17582</strain>
    </source>
</reference>
<dbReference type="Pfam" id="PF11001">
    <property type="entry name" value="AFUB_07903_YDR124W_hel"/>
    <property type="match status" value="1"/>
</dbReference>
<evidence type="ECO:0000259" key="1">
    <source>
        <dbReference type="Pfam" id="PF11001"/>
    </source>
</evidence>
<dbReference type="GeneID" id="11469484"/>
<dbReference type="InterPro" id="IPR021264">
    <property type="entry name" value="AFUB_079030/YDR124W-like"/>
</dbReference>
<dbReference type="OrthoDB" id="5338458at2759"/>
<evidence type="ECO:0000313" key="3">
    <source>
        <dbReference type="Proteomes" id="UP000006790"/>
    </source>
</evidence>
<dbReference type="FunCoup" id="G8JTJ7">
    <property type="interactions" value="56"/>
</dbReference>
<dbReference type="PANTHER" id="PTHR36102">
    <property type="entry name" value="CHROMOSOME 10, WHOLE GENOME SHOTGUN SEQUENCE"/>
    <property type="match status" value="1"/>
</dbReference>
<dbReference type="AlphaFoldDB" id="G8JTJ7"/>
<dbReference type="HOGENOM" id="CLU_054253_0_0_1"/>
<protein>
    <recommendedName>
        <fullName evidence="1">Subtelomeric hrmA-associated cluster protein AFUB-079030/YDR124W-like helical bundle domain-containing protein</fullName>
    </recommendedName>
</protein>
<keyword evidence="3" id="KW-1185">Reference proteome</keyword>
<accession>G8JTJ7</accession>
<dbReference type="PANTHER" id="PTHR36102:SF1">
    <property type="entry name" value="YDR124W-LIKE HELICAL BUNDLE DOMAIN-CONTAINING PROTEIN"/>
    <property type="match status" value="1"/>
</dbReference>
<sequence>MNLLGKSLEVLQQNGYQFALLLKHRSTVRQDPCIFDELLISNNLNDVLIEQVNKLAFKLRSVSSDMHMRDNSSVLVSSNRLQFQAHHHPCNNDINKYRHNTFQTTERLPTVDLNIADFVAIEKYFNVAFRLLRQLPCKQISKCWIKVIEPKKKARFPYTLGEKSKPSWWPQKVQHREPDHLQKPDRVALMIAIMLYVAPMWYQKNREIYKDMRDATHTLFKNDREGFLKSVILENAYKVSQAIAETRKRRPFMLNVLDLSKIKSTKQYCEFIKNLEQKLEVLKQSDLFQHGPAVSQIDYQIKPFINHCNNLGDEDETDLESCQEQDSDETISSYARSDFCGSNEEVDVMVCQHLQPVRNPDVDYSDAFQSYLDDSTHRSSEDDQSALL</sequence>
<dbReference type="InParanoid" id="G8JTJ7"/>
<name>G8JTJ7_ERECY</name>